<accession>A0A074WUY6</accession>
<dbReference type="AlphaFoldDB" id="A0A074WUY6"/>
<dbReference type="EMBL" id="KL584705">
    <property type="protein sequence ID" value="KEQ75364.1"/>
    <property type="molecule type" value="Genomic_DNA"/>
</dbReference>
<keyword evidence="2" id="KW-1185">Reference proteome</keyword>
<reference evidence="1 2" key="1">
    <citation type="journal article" date="2014" name="BMC Genomics">
        <title>Genome sequencing of four Aureobasidium pullulans varieties: biotechnological potential, stress tolerance, and description of new species.</title>
        <authorList>
            <person name="Gostin Ar C."/>
            <person name="Ohm R.A."/>
            <person name="Kogej T."/>
            <person name="Sonjak S."/>
            <person name="Turk M."/>
            <person name="Zajc J."/>
            <person name="Zalar P."/>
            <person name="Grube M."/>
            <person name="Sun H."/>
            <person name="Han J."/>
            <person name="Sharma A."/>
            <person name="Chiniquy J."/>
            <person name="Ngan C.Y."/>
            <person name="Lipzen A."/>
            <person name="Barry K."/>
            <person name="Grigoriev I.V."/>
            <person name="Gunde-Cimerman N."/>
        </authorList>
    </citation>
    <scope>NUCLEOTIDE SEQUENCE [LARGE SCALE GENOMIC DNA]</scope>
    <source>
        <strain evidence="1 2">CBS 147.97</strain>
    </source>
</reference>
<name>A0A074WUY6_9PEZI</name>
<dbReference type="GeneID" id="25413260"/>
<protein>
    <submittedName>
        <fullName evidence="1">Uncharacterized protein</fullName>
    </submittedName>
</protein>
<sequence length="147" mass="17042">MEKTTRLQALLDERLAELRHEEHSLRTNMQKWVLLTGMNDHIKTQIPEVKDPIDLLSAEAQSLLNASSLVMHHDKHCVQVQARMNANYKRICEIFEEAQGVLDQLQLIDKDYQNWANLKGLLSGLNKPRYDWGMIIRKLASIIRQLG</sequence>
<organism evidence="1 2">
    <name type="scientific">Aureobasidium namibiae CBS 147.97</name>
    <dbReference type="NCBI Taxonomy" id="1043004"/>
    <lineage>
        <taxon>Eukaryota</taxon>
        <taxon>Fungi</taxon>
        <taxon>Dikarya</taxon>
        <taxon>Ascomycota</taxon>
        <taxon>Pezizomycotina</taxon>
        <taxon>Dothideomycetes</taxon>
        <taxon>Dothideomycetidae</taxon>
        <taxon>Dothideales</taxon>
        <taxon>Saccotheciaceae</taxon>
        <taxon>Aureobasidium</taxon>
    </lineage>
</organism>
<dbReference type="HOGENOM" id="CLU_148133_0_0_1"/>
<dbReference type="Proteomes" id="UP000027730">
    <property type="component" value="Unassembled WGS sequence"/>
</dbReference>
<gene>
    <name evidence="1" type="ORF">M436DRAFT_61776</name>
</gene>
<proteinExistence type="predicted"/>
<dbReference type="OrthoDB" id="3854798at2759"/>
<evidence type="ECO:0000313" key="2">
    <source>
        <dbReference type="Proteomes" id="UP000027730"/>
    </source>
</evidence>
<evidence type="ECO:0000313" key="1">
    <source>
        <dbReference type="EMBL" id="KEQ75364.1"/>
    </source>
</evidence>
<dbReference type="RefSeq" id="XP_013429673.1">
    <property type="nucleotide sequence ID" value="XM_013574219.1"/>
</dbReference>